<dbReference type="Proteomes" id="UP000002432">
    <property type="component" value="Chromosome"/>
</dbReference>
<evidence type="ECO:0000313" key="3">
    <source>
        <dbReference type="Proteomes" id="UP000002432"/>
    </source>
</evidence>
<accession>Q1ILM1</accession>
<reference evidence="2 3" key="1">
    <citation type="journal article" date="2009" name="Appl. Environ. Microbiol.">
        <title>Three genomes from the phylum Acidobacteria provide insight into the lifestyles of these microorganisms in soils.</title>
        <authorList>
            <person name="Ward N.L."/>
            <person name="Challacombe J.F."/>
            <person name="Janssen P.H."/>
            <person name="Henrissat B."/>
            <person name="Coutinho P.M."/>
            <person name="Wu M."/>
            <person name="Xie G."/>
            <person name="Haft D.H."/>
            <person name="Sait M."/>
            <person name="Badger J."/>
            <person name="Barabote R.D."/>
            <person name="Bradley B."/>
            <person name="Brettin T.S."/>
            <person name="Brinkac L.M."/>
            <person name="Bruce D."/>
            <person name="Creasy T."/>
            <person name="Daugherty S.C."/>
            <person name="Davidsen T.M."/>
            <person name="DeBoy R.T."/>
            <person name="Detter J.C."/>
            <person name="Dodson R.J."/>
            <person name="Durkin A.S."/>
            <person name="Ganapathy A."/>
            <person name="Gwinn-Giglio M."/>
            <person name="Han C.S."/>
            <person name="Khouri H."/>
            <person name="Kiss H."/>
            <person name="Kothari S.P."/>
            <person name="Madupu R."/>
            <person name="Nelson K.E."/>
            <person name="Nelson W.C."/>
            <person name="Paulsen I."/>
            <person name="Penn K."/>
            <person name="Ren Q."/>
            <person name="Rosovitz M.J."/>
            <person name="Selengut J.D."/>
            <person name="Shrivastava S."/>
            <person name="Sullivan S.A."/>
            <person name="Tapia R."/>
            <person name="Thompson L.S."/>
            <person name="Watkins K.L."/>
            <person name="Yang Q."/>
            <person name="Yu C."/>
            <person name="Zafar N."/>
            <person name="Zhou L."/>
            <person name="Kuske C.R."/>
        </authorList>
    </citation>
    <scope>NUCLEOTIDE SEQUENCE [LARGE SCALE GENOMIC DNA]</scope>
    <source>
        <strain evidence="2 3">Ellin345</strain>
    </source>
</reference>
<proteinExistence type="predicted"/>
<feature type="transmembrane region" description="Helical" evidence="1">
    <location>
        <begin position="6"/>
        <end position="24"/>
    </location>
</feature>
<dbReference type="STRING" id="204669.Acid345_3228"/>
<dbReference type="EnsemblBacteria" id="ABF42229">
    <property type="protein sequence ID" value="ABF42229"/>
    <property type="gene ID" value="Acid345_3228"/>
</dbReference>
<name>Q1ILM1_KORVE</name>
<feature type="transmembrane region" description="Helical" evidence="1">
    <location>
        <begin position="70"/>
        <end position="91"/>
    </location>
</feature>
<evidence type="ECO:0000313" key="2">
    <source>
        <dbReference type="EMBL" id="ABF42229.1"/>
    </source>
</evidence>
<keyword evidence="1" id="KW-1133">Transmembrane helix</keyword>
<evidence type="ECO:0000256" key="1">
    <source>
        <dbReference type="SAM" id="Phobius"/>
    </source>
</evidence>
<protein>
    <submittedName>
        <fullName evidence="2">Uncharacterized protein</fullName>
    </submittedName>
</protein>
<dbReference type="EMBL" id="CP000360">
    <property type="protein sequence ID" value="ABF42229.1"/>
    <property type="molecule type" value="Genomic_DNA"/>
</dbReference>
<dbReference type="HOGENOM" id="CLU_2246423_0_0_0"/>
<organism evidence="2 3">
    <name type="scientific">Koribacter versatilis (strain Ellin345)</name>
    <dbReference type="NCBI Taxonomy" id="204669"/>
    <lineage>
        <taxon>Bacteria</taxon>
        <taxon>Pseudomonadati</taxon>
        <taxon>Acidobacteriota</taxon>
        <taxon>Terriglobia</taxon>
        <taxon>Terriglobales</taxon>
        <taxon>Candidatus Korobacteraceae</taxon>
        <taxon>Candidatus Korobacter</taxon>
    </lineage>
</organism>
<dbReference type="KEGG" id="aba:Acid345_3228"/>
<sequence>MDDRWAPVLLIGIPAIFVLAYLLAWRSKKPTLRATATIVLSTIVGLAIFWIGIQAIYVGTYYVHFRNGPLWQWIAFEVVAIAIIVCLAVVVTRSFKKLIAADRS</sequence>
<keyword evidence="1" id="KW-0472">Membrane</keyword>
<gene>
    <name evidence="2" type="ordered locus">Acid345_3228</name>
</gene>
<keyword evidence="1" id="KW-0812">Transmembrane</keyword>
<dbReference type="RefSeq" id="WP_011524028.1">
    <property type="nucleotide sequence ID" value="NC_008009.1"/>
</dbReference>
<dbReference type="AlphaFoldDB" id="Q1ILM1"/>
<keyword evidence="3" id="KW-1185">Reference proteome</keyword>
<feature type="transmembrane region" description="Helical" evidence="1">
    <location>
        <begin position="36"/>
        <end position="58"/>
    </location>
</feature>